<keyword evidence="2" id="KW-1185">Reference proteome</keyword>
<accession>A0ACB8LFT8</accession>
<sequence>MHPFTLAVKAHHVHFTNSFSTESSISKHRLTKSLGIPKPSPPLKFLTRISGFLHFNSIDLLRNSGSKVVEGLRFDGPVMDVDEIIDCEEGGLVVETCITRTLPPALTLEHGLESISEAVNKLRTDPPSSSSGVLRFQVAVPPSAKALDWFCRQPESSEVFPVFFLSRDMENPTSKSLYLNQSRGVFGIGAAVYFTHPAWCDSEERTKPKRYLSTNPIPITTYGFMDVNFNTESSCIKHEAGSFYFFVPQIELKELDDISILAVTLAWSNGMVCTFEQAIQSFESSFCQVSSHFCSSTERYNPRYVRSALTKFNMMEDKTVQMVCMNAITLGRRDFGCDFMEMREAPFSFQFSFRFSPTLGVANNMLDNAIGMNYSLGDHVNINAVWASLLIEECSRLAPGSRSSPLAVAASTHPLITCIACYDERSLAFHALGYARGSHRPAVIITSSGTAVSNLLPADPSRKFQVVEASQDFVPVLLLTADRPPELQDAGANQAINQVDNDLLQSEATKVMFFFSLPAPTDQIPARMILTTLDSAVHWATSSPYGPVHINCPFREPLDNSPKHWMSSCLKGLDIWTSSIEPFTKYIQVQHSHACKSYTYCQMAEVLELVQGVNKGLLLVGAVHNEDEIWAVLHLARHIRWPVVADILSGLRLRKLLASFPETEQNILFLDHLDHALLSESVKDWIQFDVIIQIGSRITSKRISQMIEECFPCTYILVDNHPCRHDPSHSVTHRIQSTIVQFVDFLLKVQVPHRSSKWCSFLRALDMMVASEISFQICADYSLTEPHVAHELSRALTSNSALFVGNSMAIRDLDMYGRNWTTCTHTVADIMLNSEFPHQWIRVAGNRGASGIDGLLSTAIGFAVGCNKHVLCVVGDISFLHDTNGLAILKQRMKRKPILMLVINNHGGAIFSLLPIADRTEPRILDQYFYTTHNISIQNLCLAHGLNHVQVKTKVELEEALSMSQHLGTDRVIEVESCIDANATFHRIQLCAPPTSSYIDHNRSRFCREGFILSLYLEDGSVGYGEVAPLEIHKENLLDAEEQLRFLLHFMTGAKISYFLPLLKGSFSSWIWSTLGIPACEIFPSVRCGLEMAILNAIAVKHGSSFLNILYPLTEIDEEISKRSTSIKICALIDSNKSPVEVASIATTLVEEGFTAIKLKVARRADPIKDAEVIQEVRKKVGHRIELRVDANRNWTYQEALEFGFLIKDCDLQYIEEPVQNEEDIIKYCEESGLPVALDETIDKFQKDPLNMLEKYAHPGIVAIVIKPSVIGGFENAGLIARWAQRHGKMAVVSAAFESGLAQGLGTYQWLKEDVTTDPISICHNSCRGFVEASVAKATHILQNLQINNDVICKTSMEEQVLRYQLNVNSKDFCSFIKVQEIGQRIDIQDNILLFLHGFLGTGEEWIPIMKAVSGSARCISIDLPGHGGSKMQNHVAKATQEITLSIDVIADVLYKLIEQITPGKVTLVGYSMGARIALYMALRFSDKIKGTVIISGSPGLRDNIARKIRRAEDDSRACSLVTHGLQVFLDTWYTGELWESLRSHPHFNRIVASRLLHEDVQSLSKALSDLSVGRQPPLWEDLKLCSTPLLIVVGEKDKKFKSIAEKMCYELSHGEKGSDDLRNEIYEMVEIPNCGHAVHLENPLPVIRAVRQFLTRVNQNSTSNPESNG</sequence>
<proteinExistence type="predicted"/>
<name>A0ACB8LFT8_CITSI</name>
<dbReference type="Proteomes" id="UP000829398">
    <property type="component" value="Chromosome 4"/>
</dbReference>
<organism evidence="1 2">
    <name type="scientific">Citrus sinensis</name>
    <name type="common">Sweet orange</name>
    <name type="synonym">Citrus aurantium var. sinensis</name>
    <dbReference type="NCBI Taxonomy" id="2711"/>
    <lineage>
        <taxon>Eukaryota</taxon>
        <taxon>Viridiplantae</taxon>
        <taxon>Streptophyta</taxon>
        <taxon>Embryophyta</taxon>
        <taxon>Tracheophyta</taxon>
        <taxon>Spermatophyta</taxon>
        <taxon>Magnoliopsida</taxon>
        <taxon>eudicotyledons</taxon>
        <taxon>Gunneridae</taxon>
        <taxon>Pentapetalae</taxon>
        <taxon>rosids</taxon>
        <taxon>malvids</taxon>
        <taxon>Sapindales</taxon>
        <taxon>Rutaceae</taxon>
        <taxon>Aurantioideae</taxon>
        <taxon>Citrus</taxon>
    </lineage>
</organism>
<evidence type="ECO:0000313" key="2">
    <source>
        <dbReference type="Proteomes" id="UP000829398"/>
    </source>
</evidence>
<evidence type="ECO:0000313" key="1">
    <source>
        <dbReference type="EMBL" id="KAH9772162.1"/>
    </source>
</evidence>
<gene>
    <name evidence="1" type="ORF">KPL71_012940</name>
</gene>
<reference evidence="2" key="1">
    <citation type="journal article" date="2023" name="Hortic. Res.">
        <title>A chromosome-level phased genome enabling allele-level studies in sweet orange: a case study on citrus Huanglongbing tolerance.</title>
        <authorList>
            <person name="Wu B."/>
            <person name="Yu Q."/>
            <person name="Deng Z."/>
            <person name="Duan Y."/>
            <person name="Luo F."/>
            <person name="Gmitter F. Jr."/>
        </authorList>
    </citation>
    <scope>NUCLEOTIDE SEQUENCE [LARGE SCALE GENOMIC DNA]</scope>
    <source>
        <strain evidence="2">cv. Valencia</strain>
    </source>
</reference>
<protein>
    <submittedName>
        <fullName evidence="1">Protein PHYLLO</fullName>
    </submittedName>
</protein>
<comment type="caution">
    <text evidence="1">The sequence shown here is derived from an EMBL/GenBank/DDBJ whole genome shotgun (WGS) entry which is preliminary data.</text>
</comment>
<dbReference type="EMBL" id="CM039173">
    <property type="protein sequence ID" value="KAH9772162.1"/>
    <property type="molecule type" value="Genomic_DNA"/>
</dbReference>